<feature type="transmembrane region" description="Helical" evidence="1">
    <location>
        <begin position="44"/>
        <end position="63"/>
    </location>
</feature>
<evidence type="ECO:0000256" key="1">
    <source>
        <dbReference type="SAM" id="Phobius"/>
    </source>
</evidence>
<proteinExistence type="predicted"/>
<evidence type="ECO:0008006" key="4">
    <source>
        <dbReference type="Google" id="ProtNLM"/>
    </source>
</evidence>
<organism evidence="2 3">
    <name type="scientific">Deminuibacter soli</name>
    <dbReference type="NCBI Taxonomy" id="2291815"/>
    <lineage>
        <taxon>Bacteria</taxon>
        <taxon>Pseudomonadati</taxon>
        <taxon>Bacteroidota</taxon>
        <taxon>Chitinophagia</taxon>
        <taxon>Chitinophagales</taxon>
        <taxon>Chitinophagaceae</taxon>
        <taxon>Deminuibacter</taxon>
    </lineage>
</organism>
<accession>A0A3E1NIQ5</accession>
<dbReference type="EMBL" id="QTJU01000004">
    <property type="protein sequence ID" value="RFM27761.1"/>
    <property type="molecule type" value="Genomic_DNA"/>
</dbReference>
<name>A0A3E1NIQ5_9BACT</name>
<comment type="caution">
    <text evidence="2">The sequence shown here is derived from an EMBL/GenBank/DDBJ whole genome shotgun (WGS) entry which is preliminary data.</text>
</comment>
<dbReference type="RefSeq" id="WP_116847838.1">
    <property type="nucleotide sequence ID" value="NZ_QTJU01000004.1"/>
</dbReference>
<dbReference type="OrthoDB" id="1123412at2"/>
<evidence type="ECO:0000313" key="2">
    <source>
        <dbReference type="EMBL" id="RFM27761.1"/>
    </source>
</evidence>
<evidence type="ECO:0000313" key="3">
    <source>
        <dbReference type="Proteomes" id="UP000261284"/>
    </source>
</evidence>
<keyword evidence="1" id="KW-0472">Membrane</keyword>
<keyword evidence="1" id="KW-1133">Transmembrane helix</keyword>
<dbReference type="AlphaFoldDB" id="A0A3E1NIQ5"/>
<keyword evidence="3" id="KW-1185">Reference proteome</keyword>
<gene>
    <name evidence="2" type="ORF">DXN05_13755</name>
</gene>
<dbReference type="Proteomes" id="UP000261284">
    <property type="component" value="Unassembled WGS sequence"/>
</dbReference>
<keyword evidence="1" id="KW-0812">Transmembrane</keyword>
<protein>
    <recommendedName>
        <fullName evidence="4">Cardiolipin synthase N-terminal domain-containing protein</fullName>
    </recommendedName>
</protein>
<reference evidence="2 3" key="1">
    <citation type="submission" date="2018-08" db="EMBL/GenBank/DDBJ databases">
        <title>Chitinophagaceae sp. K23C18032701, a novel bacterium isolated from forest soil.</title>
        <authorList>
            <person name="Wang C."/>
        </authorList>
    </citation>
    <scope>NUCLEOTIDE SEQUENCE [LARGE SCALE GENOMIC DNA]</scope>
    <source>
        <strain evidence="2 3">K23C18032701</strain>
    </source>
</reference>
<sequence length="71" mass="8129">MLADLSNTLMNIFLVLGLVWLVVLIAAIVSLYRRTDMLMPVKLFWAIILLVAPVIGLLFYVVVTTKKRRLR</sequence>
<feature type="transmembrane region" description="Helical" evidence="1">
    <location>
        <begin position="12"/>
        <end position="32"/>
    </location>
</feature>